<dbReference type="RefSeq" id="WP_248251345.1">
    <property type="nucleotide sequence ID" value="NZ_JAIWJX010000002.1"/>
</dbReference>
<organism evidence="3 4">
    <name type="scientific">Fictibacillus marinisediminis</name>
    <dbReference type="NCBI Taxonomy" id="2878389"/>
    <lineage>
        <taxon>Bacteria</taxon>
        <taxon>Bacillati</taxon>
        <taxon>Bacillota</taxon>
        <taxon>Bacilli</taxon>
        <taxon>Bacillales</taxon>
        <taxon>Fictibacillaceae</taxon>
        <taxon>Fictibacillus</taxon>
    </lineage>
</organism>
<dbReference type="InterPro" id="IPR025436">
    <property type="entry name" value="DUF4179"/>
</dbReference>
<evidence type="ECO:0000313" key="3">
    <source>
        <dbReference type="EMBL" id="MCK6255527.1"/>
    </source>
</evidence>
<keyword evidence="1" id="KW-0472">Membrane</keyword>
<gene>
    <name evidence="3" type="ORF">LCY76_02675</name>
</gene>
<dbReference type="Pfam" id="PF13786">
    <property type="entry name" value="DUF4179"/>
    <property type="match status" value="1"/>
</dbReference>
<name>A0A9X1X7K6_9BACL</name>
<sequence>MDHKKIKYVIDQIEVPEAEVLHAIDRGIKQSKQSEWGRSSQKKKIMISCIMAASVFGLTLSSGFINSNMNKVLADAPVIGGIYERFGDKMGLNLEKQHLVTELDQTITKNGVSVNLNNAYFDGEVVSVTGHVSGDLDKGTNEKGEVSFNVNFEDNKGDSDPWLNGKSTDINNTGNGYDFQWKLAYPYQTMKKDLNLPISIHYINGIKGDWNFNIPITQKKNKTLTINHLKSYQNEDIQIKIDKINWAKASSTMLFETVSNYKDDHIDINKAKDEKGNVLFHYANNTRLSQSKEEDGYHTALRKSLNKIDKNVKSIAFYPFVSISDPPVQKVLTSSTFVLQSKRTKMAIKVNNVSCKNNKLILDYQFLGLPDHMSKNRFDILTHNLSYEFLLVDKQYAGKINPENPVPPKNHSISRNHVKVLDKKAYQFQSVFQLDGEDQIENFSLQDTVLQFDFSSFIETRELAPFTVHLSK</sequence>
<protein>
    <submittedName>
        <fullName evidence="3">DUF4179 domain-containing protein</fullName>
    </submittedName>
</protein>
<accession>A0A9X1X7K6</accession>
<evidence type="ECO:0000256" key="1">
    <source>
        <dbReference type="SAM" id="Phobius"/>
    </source>
</evidence>
<dbReference type="Gene3D" id="2.60.40.1630">
    <property type="entry name" value="bacillus anthracis domain"/>
    <property type="match status" value="1"/>
</dbReference>
<dbReference type="Gene3D" id="2.60.40.1640">
    <property type="entry name" value="Conserved domain protein"/>
    <property type="match status" value="1"/>
</dbReference>
<dbReference type="Proteomes" id="UP001139011">
    <property type="component" value="Unassembled WGS sequence"/>
</dbReference>
<keyword evidence="4" id="KW-1185">Reference proteome</keyword>
<evidence type="ECO:0000313" key="4">
    <source>
        <dbReference type="Proteomes" id="UP001139011"/>
    </source>
</evidence>
<keyword evidence="1" id="KW-0812">Transmembrane</keyword>
<dbReference type="EMBL" id="JAIWJX010000002">
    <property type="protein sequence ID" value="MCK6255527.1"/>
    <property type="molecule type" value="Genomic_DNA"/>
</dbReference>
<keyword evidence="1" id="KW-1133">Transmembrane helix</keyword>
<feature type="domain" description="DUF4179" evidence="2">
    <location>
        <begin position="41"/>
        <end position="128"/>
    </location>
</feature>
<dbReference type="AlphaFoldDB" id="A0A9X1X7K6"/>
<evidence type="ECO:0000259" key="2">
    <source>
        <dbReference type="Pfam" id="PF13786"/>
    </source>
</evidence>
<feature type="transmembrane region" description="Helical" evidence="1">
    <location>
        <begin position="45"/>
        <end position="65"/>
    </location>
</feature>
<reference evidence="3" key="1">
    <citation type="submission" date="2021-09" db="EMBL/GenBank/DDBJ databases">
        <title>Genome analysis of Fictibacillus sp. KIGAM418 isolated from marine sediment.</title>
        <authorList>
            <person name="Seo M.-J."/>
            <person name="Cho E.-S."/>
            <person name="Hwang C.Y."/>
        </authorList>
    </citation>
    <scope>NUCLEOTIDE SEQUENCE</scope>
    <source>
        <strain evidence="3">KIGAM418</strain>
    </source>
</reference>
<comment type="caution">
    <text evidence="3">The sequence shown here is derived from an EMBL/GenBank/DDBJ whole genome shotgun (WGS) entry which is preliminary data.</text>
</comment>
<proteinExistence type="predicted"/>